<evidence type="ECO:0000313" key="4">
    <source>
        <dbReference type="Proteomes" id="UP000250462"/>
    </source>
</evidence>
<keyword evidence="1" id="KW-0472">Membrane</keyword>
<reference evidence="3 4" key="1">
    <citation type="submission" date="2018-06" db="EMBL/GenBank/DDBJ databases">
        <title>Phytoactinopolyspora halophila sp. nov., a novel halophilic actinomycete isolated from a saline soil in China.</title>
        <authorList>
            <person name="Tang S.-K."/>
        </authorList>
    </citation>
    <scope>NUCLEOTIDE SEQUENCE [LARGE SCALE GENOMIC DNA]</scope>
    <source>
        <strain evidence="3 4">YIM 96934</strain>
    </source>
</reference>
<keyword evidence="4" id="KW-1185">Reference proteome</keyword>
<proteinExistence type="predicted"/>
<evidence type="ECO:0000259" key="2">
    <source>
        <dbReference type="Pfam" id="PF13400"/>
    </source>
</evidence>
<evidence type="ECO:0000256" key="1">
    <source>
        <dbReference type="SAM" id="Phobius"/>
    </source>
</evidence>
<keyword evidence="1" id="KW-1133">Transmembrane helix</keyword>
<dbReference type="EMBL" id="QMIG01000001">
    <property type="protein sequence ID" value="RAW18682.1"/>
    <property type="molecule type" value="Genomic_DNA"/>
</dbReference>
<gene>
    <name evidence="3" type="ORF">DPM12_01000</name>
</gene>
<dbReference type="RefSeq" id="WP_112256335.1">
    <property type="nucleotide sequence ID" value="NZ_QMIG01000001.1"/>
</dbReference>
<dbReference type="Proteomes" id="UP000250462">
    <property type="component" value="Unassembled WGS sequence"/>
</dbReference>
<name>A0A329R582_9ACTN</name>
<protein>
    <recommendedName>
        <fullName evidence="2">Putative Flp pilus-assembly TadG-like N-terminal domain-containing protein</fullName>
    </recommendedName>
</protein>
<dbReference type="AlphaFoldDB" id="A0A329R582"/>
<feature type="domain" description="Putative Flp pilus-assembly TadG-like N-terminal" evidence="2">
    <location>
        <begin position="19"/>
        <end position="65"/>
    </location>
</feature>
<comment type="caution">
    <text evidence="3">The sequence shown here is derived from an EMBL/GenBank/DDBJ whole genome shotgun (WGS) entry which is preliminary data.</text>
</comment>
<keyword evidence="1" id="KW-0812">Transmembrane</keyword>
<sequence length="158" mass="16393">MSPDDRPPQRTAVAGQESGQITLMILGFVVVLALTVAVVANASHLFLQRRSLTSWADGAVTAAAQSAAHESLYGGTTGSMLPLSEAAARRAVANYIEINDVGDRFDDFAVVHVGVDPPGHRVTVELTASASLIGPDEIIGGRAAVSVTARASARVPFE</sequence>
<dbReference type="Pfam" id="PF13400">
    <property type="entry name" value="Tad"/>
    <property type="match status" value="1"/>
</dbReference>
<feature type="transmembrane region" description="Helical" evidence="1">
    <location>
        <begin position="20"/>
        <end position="40"/>
    </location>
</feature>
<dbReference type="InterPro" id="IPR028087">
    <property type="entry name" value="Tad_N"/>
</dbReference>
<evidence type="ECO:0000313" key="3">
    <source>
        <dbReference type="EMBL" id="RAW18682.1"/>
    </source>
</evidence>
<accession>A0A329R582</accession>
<organism evidence="3 4">
    <name type="scientific">Phytoactinopolyspora halophila</name>
    <dbReference type="NCBI Taxonomy" id="1981511"/>
    <lineage>
        <taxon>Bacteria</taxon>
        <taxon>Bacillati</taxon>
        <taxon>Actinomycetota</taxon>
        <taxon>Actinomycetes</taxon>
        <taxon>Jiangellales</taxon>
        <taxon>Jiangellaceae</taxon>
        <taxon>Phytoactinopolyspora</taxon>
    </lineage>
</organism>